<keyword evidence="6" id="KW-0169">Cobalamin biosynthesis</keyword>
<dbReference type="InterPro" id="IPR003200">
    <property type="entry name" value="Nict_dMeBzImd_PRibTrfase"/>
</dbReference>
<dbReference type="EC" id="2.4.2.21" evidence="4 10"/>
<dbReference type="PANTHER" id="PTHR43463:SF1">
    <property type="entry name" value="NICOTINATE-NUCLEOTIDE--DIMETHYLBENZIMIDAZOLE PHOSPHORIBOSYLTRANSFERASE"/>
    <property type="match status" value="1"/>
</dbReference>
<sequence>MTKAELDNRKILPLEDSWYRRVKEKLDGIAKPLDGLGKFEHLIAQIGAIEKTTKISIQKKAVLVMCADNGVVEEQVSQSGKEVTLAVAKAMGVNNSSVGKMAAVAGVDVVPVDIGIDTDEVIPGVLPRKVAKGTKNFAKEPAMTEEEVLKAIETGIQLVQQCHREGYEILATGEMGIGNTTTSTAVAAALLDLEVEQVTGKGAGLTDEALKRKCRVIEEAIEKYSLRDADAFTILKTVGGLDIAGLTGVFIGAAIEQIPVVIDGVISAVAALLAETLCKGAVNYMIPSHKSRELAETVIMKKLHLDPVLDADMALGEGTGAVMMISLLDVALGVYLQGASFANFEIEQYKRYEE</sequence>
<evidence type="ECO:0000256" key="5">
    <source>
        <dbReference type="ARBA" id="ARBA00015486"/>
    </source>
</evidence>
<comment type="caution">
    <text evidence="11">The sequence shown here is derived from an EMBL/GenBank/DDBJ whole genome shotgun (WGS) entry which is preliminary data.</text>
</comment>
<comment type="pathway">
    <text evidence="2">Nucleoside biosynthesis; alpha-ribazole biosynthesis; alpha-ribazole from 5,6-dimethylbenzimidazole: step 1/2.</text>
</comment>
<gene>
    <name evidence="11" type="primary">cobT</name>
    <name evidence="11" type="ORF">LKD47_03145</name>
</gene>
<dbReference type="InterPro" id="IPR017846">
    <property type="entry name" value="Nict_dMeBzImd_PRibTrfase_bact"/>
</dbReference>
<evidence type="ECO:0000256" key="10">
    <source>
        <dbReference type="NCBIfam" id="TIGR03160"/>
    </source>
</evidence>
<evidence type="ECO:0000256" key="4">
    <source>
        <dbReference type="ARBA" id="ARBA00011991"/>
    </source>
</evidence>
<dbReference type="Gene3D" id="1.10.1610.10">
    <property type="match status" value="1"/>
</dbReference>
<keyword evidence="7 11" id="KW-0328">Glycosyltransferase</keyword>
<dbReference type="AlphaFoldDB" id="A0AAW4WBN4"/>
<evidence type="ECO:0000256" key="3">
    <source>
        <dbReference type="ARBA" id="ARBA00007110"/>
    </source>
</evidence>
<comment type="function">
    <text evidence="1">Catalyzes the synthesis of alpha-ribazole-5'-phosphate from nicotinate mononucleotide (NAMN) and 5,6-dimethylbenzimidazole (DMB).</text>
</comment>
<accession>A0AAW4WBN4</accession>
<evidence type="ECO:0000256" key="6">
    <source>
        <dbReference type="ARBA" id="ARBA00022573"/>
    </source>
</evidence>
<name>A0AAW4WBN4_9FIRM</name>
<comment type="catalytic activity">
    <reaction evidence="9">
        <text>5,6-dimethylbenzimidazole + nicotinate beta-D-ribonucleotide = alpha-ribazole 5'-phosphate + nicotinate + H(+)</text>
        <dbReference type="Rhea" id="RHEA:11196"/>
        <dbReference type="ChEBI" id="CHEBI:15378"/>
        <dbReference type="ChEBI" id="CHEBI:15890"/>
        <dbReference type="ChEBI" id="CHEBI:32544"/>
        <dbReference type="ChEBI" id="CHEBI:57502"/>
        <dbReference type="ChEBI" id="CHEBI:57918"/>
        <dbReference type="EC" id="2.4.2.21"/>
    </reaction>
</comment>
<dbReference type="PANTHER" id="PTHR43463">
    <property type="entry name" value="NICOTINATE-NUCLEOTIDE--DIMETHYLBENZIMIDAZOLE PHOSPHORIBOSYLTRANSFERASE"/>
    <property type="match status" value="1"/>
</dbReference>
<dbReference type="Gene3D" id="3.40.50.10210">
    <property type="match status" value="1"/>
</dbReference>
<dbReference type="EMBL" id="JAJEQW010000002">
    <property type="protein sequence ID" value="MCC2241303.1"/>
    <property type="molecule type" value="Genomic_DNA"/>
</dbReference>
<evidence type="ECO:0000256" key="7">
    <source>
        <dbReference type="ARBA" id="ARBA00022676"/>
    </source>
</evidence>
<evidence type="ECO:0000256" key="2">
    <source>
        <dbReference type="ARBA" id="ARBA00005049"/>
    </source>
</evidence>
<evidence type="ECO:0000313" key="12">
    <source>
        <dbReference type="Proteomes" id="UP001198893"/>
    </source>
</evidence>
<reference evidence="11" key="1">
    <citation type="submission" date="2021-10" db="EMBL/GenBank/DDBJ databases">
        <title>Anaerobic single-cell dispensing facilitates the cultivation of human gut bacteria.</title>
        <authorList>
            <person name="Afrizal A."/>
        </authorList>
    </citation>
    <scope>NUCLEOTIDE SEQUENCE</scope>
    <source>
        <strain evidence="11">CLA-AA-H204</strain>
    </source>
</reference>
<evidence type="ECO:0000256" key="9">
    <source>
        <dbReference type="ARBA" id="ARBA00047340"/>
    </source>
</evidence>
<organism evidence="11 12">
    <name type="scientific">Roseburia amylophila</name>
    <dbReference type="NCBI Taxonomy" id="2981794"/>
    <lineage>
        <taxon>Bacteria</taxon>
        <taxon>Bacillati</taxon>
        <taxon>Bacillota</taxon>
        <taxon>Clostridia</taxon>
        <taxon>Lachnospirales</taxon>
        <taxon>Lachnospiraceae</taxon>
        <taxon>Roseburia</taxon>
    </lineage>
</organism>
<keyword evidence="8 11" id="KW-0808">Transferase</keyword>
<dbReference type="Pfam" id="PF02277">
    <property type="entry name" value="DBI_PRT"/>
    <property type="match status" value="1"/>
</dbReference>
<proteinExistence type="inferred from homology"/>
<comment type="similarity">
    <text evidence="3">Belongs to the CobT family.</text>
</comment>
<dbReference type="Proteomes" id="UP001198893">
    <property type="component" value="Unassembled WGS sequence"/>
</dbReference>
<dbReference type="InterPro" id="IPR036087">
    <property type="entry name" value="Nict_dMeBzImd_PRibTrfase_sf"/>
</dbReference>
<dbReference type="GO" id="GO:0009236">
    <property type="term" value="P:cobalamin biosynthetic process"/>
    <property type="evidence" value="ECO:0007669"/>
    <property type="project" value="UniProtKB-UniRule"/>
</dbReference>
<evidence type="ECO:0000256" key="8">
    <source>
        <dbReference type="ARBA" id="ARBA00022679"/>
    </source>
</evidence>
<dbReference type="NCBIfam" id="TIGR03160">
    <property type="entry name" value="cobT_DBIPRT"/>
    <property type="match status" value="1"/>
</dbReference>
<dbReference type="GO" id="GO:0008939">
    <property type="term" value="F:nicotinate-nucleotide-dimethylbenzimidazole phosphoribosyltransferase activity"/>
    <property type="evidence" value="ECO:0007669"/>
    <property type="project" value="UniProtKB-UniRule"/>
</dbReference>
<dbReference type="SUPFAM" id="SSF52733">
    <property type="entry name" value="Nicotinate mononucleotide:5,6-dimethylbenzimidazole phosphoribosyltransferase (CobT)"/>
    <property type="match status" value="1"/>
</dbReference>
<evidence type="ECO:0000313" key="11">
    <source>
        <dbReference type="EMBL" id="MCC2241303.1"/>
    </source>
</evidence>
<protein>
    <recommendedName>
        <fullName evidence="5 10">Nicotinate-nucleotide--dimethylbenzimidazole phosphoribosyltransferase</fullName>
        <ecNumber evidence="4 10">2.4.2.21</ecNumber>
    </recommendedName>
</protein>
<dbReference type="InterPro" id="IPR023195">
    <property type="entry name" value="Nict_dMeBzImd_PRibTrfase_N"/>
</dbReference>
<dbReference type="FunFam" id="3.40.50.10210:FF:000001">
    <property type="entry name" value="Nicotinate-nucleotide--dimethylbenzimidazole phosphoribosyltransferase"/>
    <property type="match status" value="1"/>
</dbReference>
<dbReference type="CDD" id="cd02439">
    <property type="entry name" value="DMB-PRT_CobT"/>
    <property type="match status" value="1"/>
</dbReference>
<dbReference type="NCBIfam" id="NF000996">
    <property type="entry name" value="PRK00105.1"/>
    <property type="match status" value="1"/>
</dbReference>
<evidence type="ECO:0000256" key="1">
    <source>
        <dbReference type="ARBA" id="ARBA00002197"/>
    </source>
</evidence>
<dbReference type="RefSeq" id="WP_227709666.1">
    <property type="nucleotide sequence ID" value="NZ_JAJEQW010000002.1"/>
</dbReference>